<comment type="caution">
    <text evidence="1">The sequence shown here is derived from an EMBL/GenBank/DDBJ whole genome shotgun (WGS) entry which is preliminary data.</text>
</comment>
<evidence type="ECO:0000313" key="1">
    <source>
        <dbReference type="EMBL" id="RDI61261.1"/>
    </source>
</evidence>
<proteinExistence type="predicted"/>
<dbReference type="RefSeq" id="WP_114769412.1">
    <property type="nucleotide sequence ID" value="NZ_QQBB01000002.1"/>
</dbReference>
<protein>
    <submittedName>
        <fullName evidence="1">Uncharacterized protein</fullName>
    </submittedName>
</protein>
<reference evidence="1 2" key="1">
    <citation type="submission" date="2018-07" db="EMBL/GenBank/DDBJ databases">
        <title>Genomic Encyclopedia of Type Strains, Phase IV (KMG-IV): sequencing the most valuable type-strain genomes for metagenomic binning, comparative biology and taxonomic classification.</title>
        <authorList>
            <person name="Goeker M."/>
        </authorList>
    </citation>
    <scope>NUCLEOTIDE SEQUENCE [LARGE SCALE GENOMIC DNA]</scope>
    <source>
        <strain evidence="1 2">DSM 14364</strain>
    </source>
</reference>
<name>A0A370HTH8_9HYPH</name>
<keyword evidence="2" id="KW-1185">Reference proteome</keyword>
<dbReference type="AlphaFoldDB" id="A0A370HTH8"/>
<gene>
    <name evidence="1" type="ORF">DES45_102656</name>
</gene>
<dbReference type="Proteomes" id="UP000254925">
    <property type="component" value="Unassembled WGS sequence"/>
</dbReference>
<evidence type="ECO:0000313" key="2">
    <source>
        <dbReference type="Proteomes" id="UP000254925"/>
    </source>
</evidence>
<sequence>MITDVTILLLAPVAGFFTALWLLLLWLGDGATEEQVHDEFALPDEMSIGQGGADPPFVPMPDHLRTREEMVAWMTKELPGHLQAYGE</sequence>
<organism evidence="1 2">
    <name type="scientific">Microvirga subterranea</name>
    <dbReference type="NCBI Taxonomy" id="186651"/>
    <lineage>
        <taxon>Bacteria</taxon>
        <taxon>Pseudomonadati</taxon>
        <taxon>Pseudomonadota</taxon>
        <taxon>Alphaproteobacteria</taxon>
        <taxon>Hyphomicrobiales</taxon>
        <taxon>Methylobacteriaceae</taxon>
        <taxon>Microvirga</taxon>
    </lineage>
</organism>
<accession>A0A370HTH8</accession>
<dbReference type="EMBL" id="QQBB01000002">
    <property type="protein sequence ID" value="RDI61261.1"/>
    <property type="molecule type" value="Genomic_DNA"/>
</dbReference>